<dbReference type="PANTHER" id="PTHR41878">
    <property type="entry name" value="LEXA REPRESSOR-RELATED"/>
    <property type="match status" value="1"/>
</dbReference>
<dbReference type="InterPro" id="IPR012912">
    <property type="entry name" value="Plasmid_pRiA4b_Orf3-like"/>
</dbReference>
<gene>
    <name evidence="2" type="ORF">DIS24_g8938</name>
</gene>
<feature type="domain" description="Plasmid pRiA4b Orf3-like" evidence="1">
    <location>
        <begin position="11"/>
        <end position="223"/>
    </location>
</feature>
<name>A0AA39XZ96_9PEZI</name>
<evidence type="ECO:0000313" key="3">
    <source>
        <dbReference type="Proteomes" id="UP001175001"/>
    </source>
</evidence>
<proteinExistence type="predicted"/>
<dbReference type="EMBL" id="JAUJDW010000072">
    <property type="protein sequence ID" value="KAK0642535.1"/>
    <property type="molecule type" value="Genomic_DNA"/>
</dbReference>
<sequence>MAATPDENDTYILHVRMMESVDPIISRILCVPADLDFRSFHLVLQAAFGWAEAHLYHFTVSESRAAGEPYQFFRPNKELLSIQDSDDDWDEQDDMVVQMALVTGRPPPRITPKALASECTLASVFANPQFAHGKAEVTYEYDFGDGWIHEIVCLGKADADGEFARREIGKGVADGQWTWCIGGEGHPCAEDCGGSGGWKELKQAFADSAHGGECVAELRTWYRTYCLNGEREGLNPRKWDIFEVNQRLAALHC</sequence>
<protein>
    <recommendedName>
        <fullName evidence="1">Plasmid pRiA4b Orf3-like domain-containing protein</fullName>
    </recommendedName>
</protein>
<comment type="caution">
    <text evidence="2">The sequence shown here is derived from an EMBL/GenBank/DDBJ whole genome shotgun (WGS) entry which is preliminary data.</text>
</comment>
<dbReference type="PANTHER" id="PTHR41878:SF1">
    <property type="entry name" value="TNPR PROTEIN"/>
    <property type="match status" value="1"/>
</dbReference>
<reference evidence="2" key="1">
    <citation type="submission" date="2023-06" db="EMBL/GenBank/DDBJ databases">
        <title>Multi-omics analyses reveal the molecular pathogenesis toolkit of Lasiodiplodia hormozganensis, a cross-kingdom pathogen.</title>
        <authorList>
            <person name="Felix C."/>
            <person name="Meneses R."/>
            <person name="Goncalves M.F.M."/>
            <person name="Tilleman L."/>
            <person name="Duarte A.S."/>
            <person name="Jorrin-Novo J.V."/>
            <person name="Van De Peer Y."/>
            <person name="Deforce D."/>
            <person name="Van Nieuwerburgh F."/>
            <person name="Esteves A.C."/>
            <person name="Alves A."/>
        </authorList>
    </citation>
    <scope>NUCLEOTIDE SEQUENCE</scope>
    <source>
        <strain evidence="2">CBS 339.90</strain>
    </source>
</reference>
<dbReference type="Gene3D" id="3.10.290.30">
    <property type="entry name" value="MM3350-like"/>
    <property type="match status" value="1"/>
</dbReference>
<keyword evidence="3" id="KW-1185">Reference proteome</keyword>
<accession>A0AA39XZ96</accession>
<organism evidence="2 3">
    <name type="scientific">Lasiodiplodia hormozganensis</name>
    <dbReference type="NCBI Taxonomy" id="869390"/>
    <lineage>
        <taxon>Eukaryota</taxon>
        <taxon>Fungi</taxon>
        <taxon>Dikarya</taxon>
        <taxon>Ascomycota</taxon>
        <taxon>Pezizomycotina</taxon>
        <taxon>Dothideomycetes</taxon>
        <taxon>Dothideomycetes incertae sedis</taxon>
        <taxon>Botryosphaeriales</taxon>
        <taxon>Botryosphaeriaceae</taxon>
        <taxon>Lasiodiplodia</taxon>
    </lineage>
</organism>
<dbReference type="InterPro" id="IPR024047">
    <property type="entry name" value="MM3350-like_sf"/>
</dbReference>
<dbReference type="Proteomes" id="UP001175001">
    <property type="component" value="Unassembled WGS sequence"/>
</dbReference>
<dbReference type="SUPFAM" id="SSF159941">
    <property type="entry name" value="MM3350-like"/>
    <property type="match status" value="1"/>
</dbReference>
<dbReference type="Pfam" id="PF07929">
    <property type="entry name" value="PRiA4_ORF3"/>
    <property type="match status" value="1"/>
</dbReference>
<dbReference type="AlphaFoldDB" id="A0AA39XZ96"/>
<evidence type="ECO:0000313" key="2">
    <source>
        <dbReference type="EMBL" id="KAK0642535.1"/>
    </source>
</evidence>
<evidence type="ECO:0000259" key="1">
    <source>
        <dbReference type="Pfam" id="PF07929"/>
    </source>
</evidence>